<gene>
    <name evidence="1" type="ORF">FKW44_013493</name>
</gene>
<organism evidence="1 2">
    <name type="scientific">Caligus rogercresseyi</name>
    <name type="common">Sea louse</name>
    <dbReference type="NCBI Taxonomy" id="217165"/>
    <lineage>
        <taxon>Eukaryota</taxon>
        <taxon>Metazoa</taxon>
        <taxon>Ecdysozoa</taxon>
        <taxon>Arthropoda</taxon>
        <taxon>Crustacea</taxon>
        <taxon>Multicrustacea</taxon>
        <taxon>Hexanauplia</taxon>
        <taxon>Copepoda</taxon>
        <taxon>Siphonostomatoida</taxon>
        <taxon>Caligidae</taxon>
        <taxon>Caligus</taxon>
    </lineage>
</organism>
<dbReference type="OrthoDB" id="10420528at2759"/>
<name>A0A7T8GXJ1_CALRO</name>
<dbReference type="Gene3D" id="3.10.450.10">
    <property type="match status" value="1"/>
</dbReference>
<dbReference type="AlphaFoldDB" id="A0A7T8GXJ1"/>
<evidence type="ECO:0000313" key="2">
    <source>
        <dbReference type="Proteomes" id="UP000595437"/>
    </source>
</evidence>
<feature type="non-terminal residue" evidence="1">
    <location>
        <position position="1"/>
    </location>
</feature>
<evidence type="ECO:0000313" key="1">
    <source>
        <dbReference type="EMBL" id="QQP39689.1"/>
    </source>
</evidence>
<dbReference type="Proteomes" id="UP000595437">
    <property type="component" value="Chromosome 9"/>
</dbReference>
<keyword evidence="2" id="KW-1185">Reference proteome</keyword>
<accession>A0A7T8GXJ1</accession>
<evidence type="ECO:0008006" key="3">
    <source>
        <dbReference type="Google" id="ProtNLM"/>
    </source>
</evidence>
<sequence>FLHGNSPFGPGHEFRTVPNPSNNFIVKQVAQEAVKFLYSQFDTSKVCPLHLKEVIRAKESTNNGIYYDLEVQVETNAADFDCEFAMKNCVNVRVHQPLFNLCPGKKFCLLPIKLDEVECIDVPQSKFRN</sequence>
<protein>
    <recommendedName>
        <fullName evidence="3">Cystatin domain-containing protein</fullName>
    </recommendedName>
</protein>
<dbReference type="EMBL" id="CP045898">
    <property type="protein sequence ID" value="QQP39689.1"/>
    <property type="molecule type" value="Genomic_DNA"/>
</dbReference>
<proteinExistence type="predicted"/>
<reference evidence="2" key="1">
    <citation type="submission" date="2021-01" db="EMBL/GenBank/DDBJ databases">
        <title>Caligus Genome Assembly.</title>
        <authorList>
            <person name="Gallardo-Escarate C."/>
        </authorList>
    </citation>
    <scope>NUCLEOTIDE SEQUENCE [LARGE SCALE GENOMIC DNA]</scope>
</reference>